<evidence type="ECO:0000256" key="1">
    <source>
        <dbReference type="ARBA" id="ARBA00004429"/>
    </source>
</evidence>
<keyword evidence="13" id="KW-1185">Reference proteome</keyword>
<evidence type="ECO:0000256" key="8">
    <source>
        <dbReference type="ARBA" id="ARBA00038436"/>
    </source>
</evidence>
<evidence type="ECO:0000256" key="9">
    <source>
        <dbReference type="RuleBase" id="RU369079"/>
    </source>
</evidence>
<keyword evidence="6 9" id="KW-1133">Transmembrane helix</keyword>
<feature type="compositionally biased region" description="Basic and acidic residues" evidence="10">
    <location>
        <begin position="11"/>
        <end position="30"/>
    </location>
</feature>
<accession>A0ABR9X371</accession>
<reference evidence="12 13" key="1">
    <citation type="journal article" date="2021" name="Int. J. Syst. Evol. Microbiol.">
        <title>Salipiger mangrovisoli sp. nov., isolated from mangrove soil and the proposal for the reclassification of Paraphaeobacter pallidus as Salipiger pallidus comb. nov.</title>
        <authorList>
            <person name="Du J."/>
            <person name="Liu Y."/>
            <person name="Pei T."/>
            <person name="Deng M.R."/>
            <person name="Zhu H."/>
        </authorList>
    </citation>
    <scope>NUCLEOTIDE SEQUENCE [LARGE SCALE GENOMIC DNA]</scope>
    <source>
        <strain evidence="12 13">6D45A</strain>
    </source>
</reference>
<evidence type="ECO:0000313" key="13">
    <source>
        <dbReference type="Proteomes" id="UP000607796"/>
    </source>
</evidence>
<feature type="transmembrane region" description="Helical" evidence="9">
    <location>
        <begin position="95"/>
        <end position="111"/>
    </location>
</feature>
<evidence type="ECO:0000256" key="10">
    <source>
        <dbReference type="SAM" id="MobiDB-lite"/>
    </source>
</evidence>
<dbReference type="Pfam" id="PF04290">
    <property type="entry name" value="DctQ"/>
    <property type="match status" value="1"/>
</dbReference>
<dbReference type="EMBL" id="JADFFK010000010">
    <property type="protein sequence ID" value="MBE9638029.1"/>
    <property type="molecule type" value="Genomic_DNA"/>
</dbReference>
<feature type="transmembrane region" description="Helical" evidence="9">
    <location>
        <begin position="177"/>
        <end position="198"/>
    </location>
</feature>
<sequence length="292" mass="33116">MHRGRAVFTSHDPDGRGARPPRQAEQRTRPVEDFKVAISDPGEIGRKDQNRGDRFIVHLSNLCAWLFPILMLAICAQVVLRQMGHNQAWLDDLQWWLYGVAVLIGIAYAVTTGSHVRVDIFYDNFAKKKRLIIDIIALVWLFFPFVLLCWDVTLDYALTSIAADEGSSSPNGLHNLWILKTLMNLSFIVIMVAIWAAYVRHLSQLTRPALWKQLLFALPSTVFGLQLIIWYACVGWLMATDPEVDSIRTATRAAIFDDLEFGPWEMKKTIALALVAAVVVIVVARLFARKER</sequence>
<feature type="domain" description="Tripartite ATP-independent periplasmic transporters DctQ component" evidence="11">
    <location>
        <begin position="70"/>
        <end position="202"/>
    </location>
</feature>
<proteinExistence type="inferred from homology"/>
<evidence type="ECO:0000313" key="12">
    <source>
        <dbReference type="EMBL" id="MBE9638029.1"/>
    </source>
</evidence>
<evidence type="ECO:0000256" key="4">
    <source>
        <dbReference type="ARBA" id="ARBA00022519"/>
    </source>
</evidence>
<feature type="transmembrane region" description="Helical" evidence="9">
    <location>
        <begin position="131"/>
        <end position="150"/>
    </location>
</feature>
<comment type="subcellular location">
    <subcellularLocation>
        <location evidence="1 9">Cell inner membrane</location>
        <topology evidence="1 9">Multi-pass membrane protein</topology>
    </subcellularLocation>
</comment>
<dbReference type="PANTHER" id="PTHR35011">
    <property type="entry name" value="2,3-DIKETO-L-GULONATE TRAP TRANSPORTER SMALL PERMEASE PROTEIN YIAM"/>
    <property type="match status" value="1"/>
</dbReference>
<evidence type="ECO:0000256" key="2">
    <source>
        <dbReference type="ARBA" id="ARBA00022448"/>
    </source>
</evidence>
<keyword evidence="4 9" id="KW-0997">Cell inner membrane</keyword>
<evidence type="ECO:0000256" key="3">
    <source>
        <dbReference type="ARBA" id="ARBA00022475"/>
    </source>
</evidence>
<keyword evidence="3" id="KW-1003">Cell membrane</keyword>
<dbReference type="PANTHER" id="PTHR35011:SF4">
    <property type="entry name" value="SLL1102 PROTEIN"/>
    <property type="match status" value="1"/>
</dbReference>
<comment type="subunit">
    <text evidence="9">The complex comprises the extracytoplasmic solute receptor protein and the two transmembrane proteins.</text>
</comment>
<evidence type="ECO:0000256" key="6">
    <source>
        <dbReference type="ARBA" id="ARBA00022989"/>
    </source>
</evidence>
<name>A0ABR9X371_9RHOB</name>
<organism evidence="12 13">
    <name type="scientific">Salipiger mangrovisoli</name>
    <dbReference type="NCBI Taxonomy" id="2865933"/>
    <lineage>
        <taxon>Bacteria</taxon>
        <taxon>Pseudomonadati</taxon>
        <taxon>Pseudomonadota</taxon>
        <taxon>Alphaproteobacteria</taxon>
        <taxon>Rhodobacterales</taxon>
        <taxon>Roseobacteraceae</taxon>
        <taxon>Salipiger</taxon>
    </lineage>
</organism>
<comment type="caution">
    <text evidence="9">Lacks conserved residue(s) required for the propagation of feature annotation.</text>
</comment>
<dbReference type="Proteomes" id="UP000607796">
    <property type="component" value="Unassembled WGS sequence"/>
</dbReference>
<evidence type="ECO:0000256" key="7">
    <source>
        <dbReference type="ARBA" id="ARBA00023136"/>
    </source>
</evidence>
<comment type="function">
    <text evidence="9">Part of the tripartite ATP-independent periplasmic (TRAP) transport system.</text>
</comment>
<comment type="caution">
    <text evidence="12">The sequence shown here is derived from an EMBL/GenBank/DDBJ whole genome shotgun (WGS) entry which is preliminary data.</text>
</comment>
<feature type="transmembrane region" description="Helical" evidence="9">
    <location>
        <begin position="210"/>
        <end position="232"/>
    </location>
</feature>
<feature type="transmembrane region" description="Helical" evidence="9">
    <location>
        <begin position="269"/>
        <end position="288"/>
    </location>
</feature>
<dbReference type="InterPro" id="IPR007387">
    <property type="entry name" value="TRAP_DctQ"/>
</dbReference>
<evidence type="ECO:0000259" key="11">
    <source>
        <dbReference type="Pfam" id="PF04290"/>
    </source>
</evidence>
<feature type="region of interest" description="Disordered" evidence="10">
    <location>
        <begin position="1"/>
        <end position="30"/>
    </location>
</feature>
<evidence type="ECO:0000256" key="5">
    <source>
        <dbReference type="ARBA" id="ARBA00022692"/>
    </source>
</evidence>
<comment type="similarity">
    <text evidence="8 9">Belongs to the TRAP transporter small permease family.</text>
</comment>
<gene>
    <name evidence="12" type="ORF">IQ782_14330</name>
</gene>
<keyword evidence="7 9" id="KW-0472">Membrane</keyword>
<feature type="transmembrane region" description="Helical" evidence="9">
    <location>
        <begin position="55"/>
        <end position="80"/>
    </location>
</feature>
<keyword evidence="5 9" id="KW-0812">Transmembrane</keyword>
<keyword evidence="2 9" id="KW-0813">Transport</keyword>
<dbReference type="InterPro" id="IPR055348">
    <property type="entry name" value="DctQ"/>
</dbReference>
<protein>
    <recommendedName>
        <fullName evidence="9">TRAP transporter small permease protein</fullName>
    </recommendedName>
</protein>